<proteinExistence type="predicted"/>
<evidence type="ECO:0000313" key="2">
    <source>
        <dbReference type="Proteomes" id="UP000027586"/>
    </source>
</evidence>
<evidence type="ECO:0000313" key="1">
    <source>
        <dbReference type="EMBL" id="CDH60439.1"/>
    </source>
</evidence>
<keyword evidence="2" id="KW-1185">Reference proteome</keyword>
<dbReference type="Proteomes" id="UP000027586">
    <property type="component" value="Unassembled WGS sequence"/>
</dbReference>
<name>A0A068SDT7_9FUNG</name>
<dbReference type="EMBL" id="CBTN010000093">
    <property type="protein sequence ID" value="CDH60439.1"/>
    <property type="molecule type" value="Genomic_DNA"/>
</dbReference>
<protein>
    <submittedName>
        <fullName evidence="1">Uncharacterized protein</fullName>
    </submittedName>
</protein>
<dbReference type="OrthoDB" id="2288375at2759"/>
<comment type="caution">
    <text evidence="1">The sequence shown here is derived from an EMBL/GenBank/DDBJ whole genome shotgun (WGS) entry which is preliminary data.</text>
</comment>
<organism evidence="1 2">
    <name type="scientific">Lichtheimia corymbifera JMRC:FSU:9682</name>
    <dbReference type="NCBI Taxonomy" id="1263082"/>
    <lineage>
        <taxon>Eukaryota</taxon>
        <taxon>Fungi</taxon>
        <taxon>Fungi incertae sedis</taxon>
        <taxon>Mucoromycota</taxon>
        <taxon>Mucoromycotina</taxon>
        <taxon>Mucoromycetes</taxon>
        <taxon>Mucorales</taxon>
        <taxon>Lichtheimiaceae</taxon>
        <taxon>Lichtheimia</taxon>
    </lineage>
</organism>
<dbReference type="VEuPathDB" id="FungiDB:LCOR_11223.1"/>
<reference evidence="1" key="1">
    <citation type="submission" date="2013-08" db="EMBL/GenBank/DDBJ databases">
        <title>Gene expansion shapes genome architecture in the human pathogen Lichtheimia corymbifera: an evolutionary genomics analysis in the ancient terrestrial Mucorales (Mucoromycotina).</title>
        <authorList>
            <person name="Schwartze V.U."/>
            <person name="Winter S."/>
            <person name="Shelest E."/>
            <person name="Marcet-Houben M."/>
            <person name="Horn F."/>
            <person name="Wehner S."/>
            <person name="Hoffmann K."/>
            <person name="Riege K."/>
            <person name="Sammeth M."/>
            <person name="Nowrousian M."/>
            <person name="Valiante V."/>
            <person name="Linde J."/>
            <person name="Jacobsen I.D."/>
            <person name="Marz M."/>
            <person name="Brakhage A.A."/>
            <person name="Gabaldon T."/>
            <person name="Bocker S."/>
            <person name="Voigt K."/>
        </authorList>
    </citation>
    <scope>NUCLEOTIDE SEQUENCE [LARGE SCALE GENOMIC DNA]</scope>
    <source>
        <strain evidence="1">FSU 9682</strain>
    </source>
</reference>
<sequence>MAELVSTWMDTFSRWCDGWSLENQFKKQQHLSLFIDHRFDNINIREAETHLQEENSGNLGRLHWFTRSTYRLNIRFSCSKFGKELKLMIDRLLKHGIEDVTVSGTLVDGYAVTTSSLRLVSDGVYLMGSHGAFHFIAQS</sequence>
<accession>A0A068SDT7</accession>
<gene>
    <name evidence="1" type="ORF">LCOR_11223.1</name>
</gene>
<dbReference type="AlphaFoldDB" id="A0A068SDT7"/>